<dbReference type="AlphaFoldDB" id="W5LW94"/>
<accession>W5LW94</accession>
<dbReference type="STRING" id="7918.ENSLOCP00000000401"/>
<dbReference type="PANTHER" id="PTHR47027">
    <property type="entry name" value="REVERSE TRANSCRIPTASE DOMAIN-CONTAINING PROTEIN"/>
    <property type="match status" value="1"/>
</dbReference>
<name>W5LW94_LEPOC</name>
<evidence type="ECO:0000313" key="1">
    <source>
        <dbReference type="Ensembl" id="ENSLOCP00000000401.1"/>
    </source>
</evidence>
<protein>
    <recommendedName>
        <fullName evidence="3">Reverse transcriptase domain-containing protein</fullName>
    </recommendedName>
</protein>
<dbReference type="OMA" id="AITINNY"/>
<proteinExistence type="predicted"/>
<reference evidence="1" key="2">
    <citation type="submission" date="2025-08" db="UniProtKB">
        <authorList>
            <consortium name="Ensembl"/>
        </authorList>
    </citation>
    <scope>IDENTIFICATION</scope>
</reference>
<dbReference type="GeneTree" id="ENSGT01050000245928"/>
<evidence type="ECO:0008006" key="3">
    <source>
        <dbReference type="Google" id="ProtNLM"/>
    </source>
</evidence>
<dbReference type="Ensembl" id="ENSLOCT00000000401.1">
    <property type="protein sequence ID" value="ENSLOCP00000000401.1"/>
    <property type="gene ID" value="ENSLOCG00000000369.1"/>
</dbReference>
<organism evidence="1 2">
    <name type="scientific">Lepisosteus oculatus</name>
    <name type="common">Spotted gar</name>
    <dbReference type="NCBI Taxonomy" id="7918"/>
    <lineage>
        <taxon>Eukaryota</taxon>
        <taxon>Metazoa</taxon>
        <taxon>Chordata</taxon>
        <taxon>Craniata</taxon>
        <taxon>Vertebrata</taxon>
        <taxon>Euteleostomi</taxon>
        <taxon>Actinopterygii</taxon>
        <taxon>Neopterygii</taxon>
        <taxon>Holostei</taxon>
        <taxon>Semionotiformes</taxon>
        <taxon>Lepisosteidae</taxon>
        <taxon>Lepisosteus</taxon>
    </lineage>
</organism>
<dbReference type="eggNOG" id="KOG1075">
    <property type="taxonomic scope" value="Eukaryota"/>
</dbReference>
<dbReference type="InParanoid" id="W5LW94"/>
<evidence type="ECO:0000313" key="2">
    <source>
        <dbReference type="Proteomes" id="UP000018468"/>
    </source>
</evidence>
<keyword evidence="2" id="KW-1185">Reference proteome</keyword>
<reference evidence="2" key="1">
    <citation type="submission" date="2011-12" db="EMBL/GenBank/DDBJ databases">
        <title>The Draft Genome of Lepisosteus oculatus.</title>
        <authorList>
            <consortium name="The Broad Institute Genome Assembly &amp; Analysis Group"/>
            <consortium name="Computational R&amp;D Group"/>
            <consortium name="and Sequencing Platform"/>
            <person name="Di Palma F."/>
            <person name="Alfoldi J."/>
            <person name="Johnson J."/>
            <person name="Berlin A."/>
            <person name="Gnerre S."/>
            <person name="Jaffe D."/>
            <person name="MacCallum I."/>
            <person name="Young S."/>
            <person name="Walker B.J."/>
            <person name="Lander E.S."/>
            <person name="Lindblad-Toh K."/>
        </authorList>
    </citation>
    <scope>NUCLEOTIDE SEQUENCE [LARGE SCALE GENOMIC DNA]</scope>
</reference>
<sequence>MSKLEQKVLFAQDVLLTNHNEVKCHTTLNLFAEAYQSLILSLKIRKTKILFQDVPDQITEPSAITIAGEMVEVVDHFPYLGSHLSQKATIEEEVQHRISYASYASISFGKLRHRVFENCDLKMETRIKVYKAVCIIALLYGNEAWVTYCCHLKTLERFHQCCFQRWEDSRTNSSVLIEEKMRSIEAMIPQNQLCWTGYYIRMPNSHLPKQVLYFQLS</sequence>
<dbReference type="PANTHER" id="PTHR47027:SF29">
    <property type="entry name" value="C2H2-TYPE DOMAIN-CONTAINING PROTEIN"/>
    <property type="match status" value="1"/>
</dbReference>
<dbReference type="HOGENOM" id="CLU_1271930_0_0_1"/>
<dbReference type="Proteomes" id="UP000018468">
    <property type="component" value="Unassembled WGS sequence"/>
</dbReference>
<reference evidence="1" key="3">
    <citation type="submission" date="2025-09" db="UniProtKB">
        <authorList>
            <consortium name="Ensembl"/>
        </authorList>
    </citation>
    <scope>IDENTIFICATION</scope>
</reference>